<sequence length="706" mass="77025">MEIEYDPFSFITDCCHISSSQEEILRNCCYFGELEQLYEAESLNAAAQLGAVDSTGVFMVSPPASAQVARNDNLTPQETYHTPPEESAPPSSTSGEENVVVHWGCRDSERAIDLGSDTDPGFAERTERAGSQFHGMGLQPETEIAGALKRGPRLDESLAKKPRLSGNFEGSRGLPGEKMSILEINMRLETPSSSVDIVKERIKENLVKTVESLKDYGSTFQRAIKIREGTTKRKLNLSIVFDSAPKIIDVEIEENSSDLGNSINPEQGNVVLGYEQASRDSEKVAGTDIAQADQRREERNVENIAYLRYKEGKDLHLSDKGERITEREAIGMRGGEKRKAHAHGDWEGQTSTEINGHVETIPKFKGGFRSEAVRGDGRSVTDLGGSSADVAQRDRVRGVESVDNVQKCRCNGVKDPCMCDKGKAIAEHAEIGVRSGELPKVQSRDDRGGQRSAVINIQKDKDGLGLKEAVRGNARSLTEKGESIAGHAEISIRSRGMPKVPAHDDQGGQRSAIINTQKDKDGSRIKEAVRGNVRSTDVEMLGVAQRDHRREVENIENSNKLGDGRGKDPHLHVNGKTIAGREEILLRGGEKAKARAHEDGQGKRSLEINSGAESRQNIGVIGYNLGQSSDVGGGLRRLPSCVQQLAQNVRGRVISEASSRPTKAKKVDTFNILKKVAETYEGNDPKTGSILDVAKKLGMSFPRQNS</sequence>
<evidence type="ECO:0000313" key="4">
    <source>
        <dbReference type="Proteomes" id="UP000197138"/>
    </source>
</evidence>
<comment type="caution">
    <text evidence="2">The sequence shown here is derived from an EMBL/GenBank/DDBJ whole genome shotgun (WGS) entry which is preliminary data.</text>
</comment>
<reference evidence="3 5" key="3">
    <citation type="submission" date="2017-11" db="EMBL/GenBank/DDBJ databases">
        <title>De-novo sequencing of pomegranate (Punica granatum L.) genome.</title>
        <authorList>
            <person name="Akparov Z."/>
            <person name="Amiraslanov A."/>
            <person name="Hajiyeva S."/>
            <person name="Abbasov M."/>
            <person name="Kaur K."/>
            <person name="Hamwieh A."/>
            <person name="Solovyev V."/>
            <person name="Salamov A."/>
            <person name="Braich B."/>
            <person name="Kosarev P."/>
            <person name="Mahmoud A."/>
            <person name="Hajiyev E."/>
            <person name="Babayeva S."/>
            <person name="Izzatullayeva V."/>
            <person name="Mammadov A."/>
            <person name="Mammadov A."/>
            <person name="Sharifova S."/>
            <person name="Ojaghi J."/>
            <person name="Eynullazada K."/>
            <person name="Bayramov B."/>
            <person name="Abdulazimova A."/>
            <person name="Shahmuradov I."/>
        </authorList>
    </citation>
    <scope>NUCLEOTIDE SEQUENCE [LARGE SCALE GENOMIC DNA]</scope>
    <source>
        <strain evidence="3">AG2017</strain>
        <strain evidence="5">cv. AG2017</strain>
        <tissue evidence="3">Leaf</tissue>
    </source>
</reference>
<proteinExistence type="predicted"/>
<evidence type="ECO:0000313" key="3">
    <source>
        <dbReference type="EMBL" id="PKI38120.1"/>
    </source>
</evidence>
<feature type="compositionally biased region" description="Polar residues" evidence="1">
    <location>
        <begin position="68"/>
        <end position="80"/>
    </location>
</feature>
<name>A0A218XUX7_PUNGR</name>
<dbReference type="Proteomes" id="UP000197138">
    <property type="component" value="Unassembled WGS sequence"/>
</dbReference>
<dbReference type="PANTHER" id="PTHR38221">
    <property type="entry name" value="BNAA04G14260D PROTEIN"/>
    <property type="match status" value="1"/>
</dbReference>
<organism evidence="2 4">
    <name type="scientific">Punica granatum</name>
    <name type="common">Pomegranate</name>
    <dbReference type="NCBI Taxonomy" id="22663"/>
    <lineage>
        <taxon>Eukaryota</taxon>
        <taxon>Viridiplantae</taxon>
        <taxon>Streptophyta</taxon>
        <taxon>Embryophyta</taxon>
        <taxon>Tracheophyta</taxon>
        <taxon>Spermatophyta</taxon>
        <taxon>Magnoliopsida</taxon>
        <taxon>eudicotyledons</taxon>
        <taxon>Gunneridae</taxon>
        <taxon>Pentapetalae</taxon>
        <taxon>rosids</taxon>
        <taxon>malvids</taxon>
        <taxon>Myrtales</taxon>
        <taxon>Lythraceae</taxon>
        <taxon>Punica</taxon>
    </lineage>
</organism>
<dbReference type="Proteomes" id="UP000233551">
    <property type="component" value="Unassembled WGS sequence"/>
</dbReference>
<reference evidence="4" key="1">
    <citation type="journal article" date="2017" name="Plant J.">
        <title>The pomegranate (Punica granatum L.) genome and the genomics of punicalagin biosynthesis.</title>
        <authorList>
            <person name="Qin G."/>
            <person name="Xu C."/>
            <person name="Ming R."/>
            <person name="Tang H."/>
            <person name="Guyot R."/>
            <person name="Kramer E.M."/>
            <person name="Hu Y."/>
            <person name="Yi X."/>
            <person name="Qi Y."/>
            <person name="Xu X."/>
            <person name="Gao Z."/>
            <person name="Pan H."/>
            <person name="Jian J."/>
            <person name="Tian Y."/>
            <person name="Yue Z."/>
            <person name="Xu Y."/>
        </authorList>
    </citation>
    <scope>NUCLEOTIDE SEQUENCE [LARGE SCALE GENOMIC DNA]</scope>
    <source>
        <strain evidence="4">cv. Dabenzi</strain>
    </source>
</reference>
<accession>A0A218XUX7</accession>
<gene>
    <name evidence="2" type="ORF">CDL15_Pgr003743</name>
    <name evidence="3" type="ORF">CRG98_041485</name>
</gene>
<dbReference type="AlphaFoldDB" id="A0A218XUX7"/>
<evidence type="ECO:0000313" key="2">
    <source>
        <dbReference type="EMBL" id="OWM88331.1"/>
    </source>
</evidence>
<protein>
    <submittedName>
        <fullName evidence="2">Uncharacterized protein</fullName>
    </submittedName>
</protein>
<reference evidence="2" key="2">
    <citation type="submission" date="2017-06" db="EMBL/GenBank/DDBJ databases">
        <title>The pomegranate genome and the genomics of punicalagin biosynthesis.</title>
        <authorList>
            <person name="Xu C."/>
        </authorList>
    </citation>
    <scope>NUCLEOTIDE SEQUENCE [LARGE SCALE GENOMIC DNA]</scope>
    <source>
        <tissue evidence="2">Fresh leaf</tissue>
    </source>
</reference>
<feature type="compositionally biased region" description="Low complexity" evidence="1">
    <location>
        <begin position="88"/>
        <end position="97"/>
    </location>
</feature>
<dbReference type="PANTHER" id="PTHR38221:SF1">
    <property type="entry name" value="OVULE PROTEIN"/>
    <property type="match status" value="1"/>
</dbReference>
<evidence type="ECO:0000256" key="1">
    <source>
        <dbReference type="SAM" id="MobiDB-lite"/>
    </source>
</evidence>
<feature type="region of interest" description="Disordered" evidence="1">
    <location>
        <begin position="67"/>
        <end position="98"/>
    </location>
</feature>
<dbReference type="EMBL" id="PGOL01004205">
    <property type="protein sequence ID" value="PKI38120.1"/>
    <property type="molecule type" value="Genomic_DNA"/>
</dbReference>
<keyword evidence="5" id="KW-1185">Reference proteome</keyword>
<evidence type="ECO:0000313" key="5">
    <source>
        <dbReference type="Proteomes" id="UP000233551"/>
    </source>
</evidence>
<dbReference type="EMBL" id="MTKT01000797">
    <property type="protein sequence ID" value="OWM88331.1"/>
    <property type="molecule type" value="Genomic_DNA"/>
</dbReference>